<sequence length="424" mass="48297">MQAEQQQEPLNKDSEELENLAANERGSSKENSQGHRLLKGSLVQKKHTSEESETTKNTDDISMGSLPATASDEVLPPSDLTFPHPNDPALYVKHNRSPEFIRKMLSAGPFQPGLHCPYDFPKTDGRSFRRHWYYVKMKNGMIRHRDWLVYSPEKDSAFCFPCWLFANRNSSHYDPAFSNLKCGYFKWKKATEAFESHEKSEIHINAVRAMLQCKYRLDRGVSVCQEQVSAYEQQVKHNRAVLSRLIDVVLFLAKQNMPFCGHRETQFSCLGKVEGVYDGNFLELVELLGRYDAVLSKHLCEGKSNQAYLSPQSQNELIKAIGDDILSTIISEVHQAKYYGIVIDSTIDISHQDQLSFSVRYVDASFNIQERFIKFTEIEISKSADLFNSLKELLKELNLDISLIISQAYDGAANMSEQVSGLQT</sequence>
<feature type="region of interest" description="Disordered" evidence="1">
    <location>
        <begin position="1"/>
        <end position="76"/>
    </location>
</feature>
<accession>A0A9Q0YPY4</accession>
<dbReference type="PANTHER" id="PTHR45749">
    <property type="match status" value="1"/>
</dbReference>
<gene>
    <name evidence="3" type="ORF">HOLleu_34222</name>
</gene>
<dbReference type="OrthoDB" id="6624624at2759"/>
<name>A0A9Q0YPY4_HOLLE</name>
<dbReference type="Pfam" id="PF14291">
    <property type="entry name" value="DUF4371"/>
    <property type="match status" value="1"/>
</dbReference>
<feature type="compositionally biased region" description="Basic and acidic residues" evidence="1">
    <location>
        <begin position="47"/>
        <end position="59"/>
    </location>
</feature>
<keyword evidence="4" id="KW-1185">Reference proteome</keyword>
<dbReference type="AlphaFoldDB" id="A0A9Q0YPY4"/>
<evidence type="ECO:0000256" key="1">
    <source>
        <dbReference type="SAM" id="MobiDB-lite"/>
    </source>
</evidence>
<feature type="domain" description="DUF4371" evidence="2">
    <location>
        <begin position="179"/>
        <end position="419"/>
    </location>
</feature>
<protein>
    <submittedName>
        <fullName evidence="3">Zinc finger MYM-type protein 1</fullName>
    </submittedName>
</protein>
<dbReference type="EMBL" id="JAIZAY010000017">
    <property type="protein sequence ID" value="KAJ8026395.1"/>
    <property type="molecule type" value="Genomic_DNA"/>
</dbReference>
<evidence type="ECO:0000313" key="3">
    <source>
        <dbReference type="EMBL" id="KAJ8026395.1"/>
    </source>
</evidence>
<dbReference type="Proteomes" id="UP001152320">
    <property type="component" value="Chromosome 17"/>
</dbReference>
<organism evidence="3 4">
    <name type="scientific">Holothuria leucospilota</name>
    <name type="common">Black long sea cucumber</name>
    <name type="synonym">Mertensiothuria leucospilota</name>
    <dbReference type="NCBI Taxonomy" id="206669"/>
    <lineage>
        <taxon>Eukaryota</taxon>
        <taxon>Metazoa</taxon>
        <taxon>Echinodermata</taxon>
        <taxon>Eleutherozoa</taxon>
        <taxon>Echinozoa</taxon>
        <taxon>Holothuroidea</taxon>
        <taxon>Aspidochirotacea</taxon>
        <taxon>Aspidochirotida</taxon>
        <taxon>Holothuriidae</taxon>
        <taxon>Holothuria</taxon>
    </lineage>
</organism>
<evidence type="ECO:0000259" key="2">
    <source>
        <dbReference type="Pfam" id="PF14291"/>
    </source>
</evidence>
<dbReference type="PANTHER" id="PTHR45749:SF23">
    <property type="entry name" value="ZINC FINGER MYM-TYPE PROTEIN 1-LIKE"/>
    <property type="match status" value="1"/>
</dbReference>
<comment type="caution">
    <text evidence="3">The sequence shown here is derived from an EMBL/GenBank/DDBJ whole genome shotgun (WGS) entry which is preliminary data.</text>
</comment>
<dbReference type="InterPro" id="IPR025398">
    <property type="entry name" value="DUF4371"/>
</dbReference>
<proteinExistence type="predicted"/>
<evidence type="ECO:0000313" key="4">
    <source>
        <dbReference type="Proteomes" id="UP001152320"/>
    </source>
</evidence>
<reference evidence="3" key="1">
    <citation type="submission" date="2021-10" db="EMBL/GenBank/DDBJ databases">
        <title>Tropical sea cucumber genome reveals ecological adaptation and Cuvierian tubules defense mechanism.</title>
        <authorList>
            <person name="Chen T."/>
        </authorList>
    </citation>
    <scope>NUCLEOTIDE SEQUENCE</scope>
    <source>
        <strain evidence="3">Nanhai2018</strain>
        <tissue evidence="3">Muscle</tissue>
    </source>
</reference>